<evidence type="ECO:0000256" key="2">
    <source>
        <dbReference type="ARBA" id="ARBA00022692"/>
    </source>
</evidence>
<dbReference type="PRINTS" id="PR01840">
    <property type="entry name" value="TATCFAMILY"/>
</dbReference>
<dbReference type="AlphaFoldDB" id="A0A4S4BZK9"/>
<protein>
    <recommendedName>
        <fullName evidence="5">Sec-independent protein translocase protein TatC</fullName>
    </recommendedName>
</protein>
<dbReference type="Pfam" id="PF00902">
    <property type="entry name" value="TatC"/>
    <property type="match status" value="1"/>
</dbReference>
<dbReference type="EMBL" id="SSNT01000007">
    <property type="protein sequence ID" value="THF80040.1"/>
    <property type="molecule type" value="Genomic_DNA"/>
</dbReference>
<reference evidence="6 7" key="1">
    <citation type="submission" date="2019-04" db="EMBL/GenBank/DDBJ databases">
        <title>Bacillus sediminilitoris sp. nov., isolated from a tidal flat sediment on the East China Sea.</title>
        <authorList>
            <person name="Wei Y."/>
            <person name="Mao H."/>
            <person name="Fang J."/>
        </authorList>
    </citation>
    <scope>NUCLEOTIDE SEQUENCE [LARGE SCALE GENOMIC DNA]</scope>
    <source>
        <strain evidence="6 7">DSL-17</strain>
    </source>
</reference>
<dbReference type="GO" id="GO:0043953">
    <property type="term" value="P:protein transport by the Tat complex"/>
    <property type="evidence" value="ECO:0007669"/>
    <property type="project" value="UniProtKB-UniRule"/>
</dbReference>
<feature type="transmembrane region" description="Helical" evidence="5">
    <location>
        <begin position="188"/>
        <end position="206"/>
    </location>
</feature>
<keyword evidence="7" id="KW-1185">Reference proteome</keyword>
<keyword evidence="4 5" id="KW-0472">Membrane</keyword>
<comment type="function">
    <text evidence="5">Part of the twin-arginine translocation (Tat) system that transports large folded proteins containing a characteristic twin-arginine motif in their signal peptide across membranes.</text>
</comment>
<evidence type="ECO:0000256" key="1">
    <source>
        <dbReference type="ARBA" id="ARBA00004141"/>
    </source>
</evidence>
<dbReference type="PANTHER" id="PTHR30371">
    <property type="entry name" value="SEC-INDEPENDENT PROTEIN TRANSLOCASE PROTEIN TATC"/>
    <property type="match status" value="1"/>
</dbReference>
<dbReference type="InterPro" id="IPR002033">
    <property type="entry name" value="TatC"/>
</dbReference>
<dbReference type="Proteomes" id="UP000310334">
    <property type="component" value="Unassembled WGS sequence"/>
</dbReference>
<keyword evidence="2 5" id="KW-0812">Transmembrane</keyword>
<accession>A0A4S4BZK9</accession>
<dbReference type="OrthoDB" id="9777044at2"/>
<keyword evidence="5" id="KW-0813">Transport</keyword>
<proteinExistence type="inferred from homology"/>
<dbReference type="RefSeq" id="WP_136353477.1">
    <property type="nucleotide sequence ID" value="NZ_CP046266.1"/>
</dbReference>
<keyword evidence="3 5" id="KW-1133">Transmembrane helix</keyword>
<dbReference type="GO" id="GO:0033281">
    <property type="term" value="C:TAT protein transport complex"/>
    <property type="evidence" value="ECO:0007669"/>
    <property type="project" value="UniProtKB-UniRule"/>
</dbReference>
<gene>
    <name evidence="5 6" type="primary">tatC</name>
    <name evidence="6" type="ORF">E6W99_10200</name>
</gene>
<comment type="caution">
    <text evidence="6">The sequence shown here is derived from an EMBL/GenBank/DDBJ whole genome shotgun (WGS) entry which is preliminary data.</text>
</comment>
<keyword evidence="5" id="KW-0653">Protein transport</keyword>
<dbReference type="PANTHER" id="PTHR30371:SF4">
    <property type="entry name" value="SEC-INDEPENDENT PROTEIN TRANSLOCASE PROTEIN TATCD"/>
    <property type="match status" value="1"/>
</dbReference>
<comment type="subcellular location">
    <subcellularLocation>
        <location evidence="5">Cell membrane</location>
        <topology evidence="5">Multi-pass membrane protein</topology>
    </subcellularLocation>
    <subcellularLocation>
        <location evidence="1">Membrane</location>
        <topology evidence="1">Multi-pass membrane protein</topology>
    </subcellularLocation>
</comment>
<evidence type="ECO:0000256" key="5">
    <source>
        <dbReference type="HAMAP-Rule" id="MF_00902"/>
    </source>
</evidence>
<sequence length="246" mass="28228">MDLTEKNVIEHLGELRKRIIITMVFFLVSLLVSFIFVQDIHDFLVKDLHDKLAILGPGDILWVYMAIAGVSAITLTIPIAAFQVWLFVKPGLRKEEQRVTLTFIPGIFILFILGIAFGYFLLFPSVLSFLQNLAGDQFETFFTVDKYFRFMINLTLPFGFLFEMPAVIMFLTRLGILNPTKLAKSRKVSYFVLIVISVLITPPDFISDILVIVPLILLYEFSITLSKVVYRKRFSHDESSIQKSFI</sequence>
<comment type="subunit">
    <text evidence="5">Forms a complex with TatA.</text>
</comment>
<dbReference type="GO" id="GO:0065002">
    <property type="term" value="P:intracellular protein transmembrane transport"/>
    <property type="evidence" value="ECO:0007669"/>
    <property type="project" value="TreeGrafter"/>
</dbReference>
<feature type="transmembrane region" description="Helical" evidence="5">
    <location>
        <begin position="150"/>
        <end position="176"/>
    </location>
</feature>
<evidence type="ECO:0000313" key="7">
    <source>
        <dbReference type="Proteomes" id="UP000310334"/>
    </source>
</evidence>
<dbReference type="HAMAP" id="MF_00902">
    <property type="entry name" value="TatC"/>
    <property type="match status" value="1"/>
</dbReference>
<comment type="similarity">
    <text evidence="5">Belongs to the TatC family.</text>
</comment>
<name>A0A4S4BZK9_9BACI</name>
<feature type="transmembrane region" description="Helical" evidence="5">
    <location>
        <begin position="20"/>
        <end position="41"/>
    </location>
</feature>
<evidence type="ECO:0000256" key="3">
    <source>
        <dbReference type="ARBA" id="ARBA00022989"/>
    </source>
</evidence>
<evidence type="ECO:0000256" key="4">
    <source>
        <dbReference type="ARBA" id="ARBA00023136"/>
    </source>
</evidence>
<feature type="transmembrane region" description="Helical" evidence="5">
    <location>
        <begin position="61"/>
        <end position="88"/>
    </location>
</feature>
<comment type="caution">
    <text evidence="5">Lacks conserved residue(s) required for the propagation of feature annotation.</text>
</comment>
<keyword evidence="5" id="KW-1003">Cell membrane</keyword>
<feature type="transmembrane region" description="Helical" evidence="5">
    <location>
        <begin position="100"/>
        <end position="130"/>
    </location>
</feature>
<keyword evidence="5" id="KW-0811">Translocation</keyword>
<evidence type="ECO:0000313" key="6">
    <source>
        <dbReference type="EMBL" id="THF80040.1"/>
    </source>
</evidence>
<organism evidence="6 7">
    <name type="scientific">Metabacillus sediminilitoris</name>
    <dbReference type="NCBI Taxonomy" id="2567941"/>
    <lineage>
        <taxon>Bacteria</taxon>
        <taxon>Bacillati</taxon>
        <taxon>Bacillota</taxon>
        <taxon>Bacilli</taxon>
        <taxon>Bacillales</taxon>
        <taxon>Bacillaceae</taxon>
        <taxon>Metabacillus</taxon>
    </lineage>
</organism>
<dbReference type="GO" id="GO:0009977">
    <property type="term" value="F:proton motive force dependent protein transmembrane transporter activity"/>
    <property type="evidence" value="ECO:0007669"/>
    <property type="project" value="TreeGrafter"/>
</dbReference>
<dbReference type="NCBIfam" id="TIGR00945">
    <property type="entry name" value="tatC"/>
    <property type="match status" value="1"/>
</dbReference>